<feature type="signal peptide" evidence="7">
    <location>
        <begin position="1"/>
        <end position="24"/>
    </location>
</feature>
<evidence type="ECO:0000256" key="4">
    <source>
        <dbReference type="ARBA" id="ARBA00022825"/>
    </source>
</evidence>
<dbReference type="PROSITE" id="PS00137">
    <property type="entry name" value="SUBTILASE_HIS"/>
    <property type="match status" value="1"/>
</dbReference>
<dbReference type="EMBL" id="JBHUKU010000014">
    <property type="protein sequence ID" value="MFD2461860.1"/>
    <property type="molecule type" value="Genomic_DNA"/>
</dbReference>
<feature type="chain" id="PRO_5046519479" evidence="7">
    <location>
        <begin position="25"/>
        <end position="380"/>
    </location>
</feature>
<dbReference type="PANTHER" id="PTHR43806">
    <property type="entry name" value="PEPTIDASE S8"/>
    <property type="match status" value="1"/>
</dbReference>
<evidence type="ECO:0000256" key="5">
    <source>
        <dbReference type="PROSITE-ProRule" id="PRU01240"/>
    </source>
</evidence>
<keyword evidence="10" id="KW-1185">Reference proteome</keyword>
<feature type="domain" description="Peptidase S8/S53" evidence="8">
    <location>
        <begin position="70"/>
        <end position="302"/>
    </location>
</feature>
<dbReference type="InterPro" id="IPR036852">
    <property type="entry name" value="Peptidase_S8/S53_dom_sf"/>
</dbReference>
<comment type="caution">
    <text evidence="5">Lacks conserved residue(s) required for the propagation of feature annotation.</text>
</comment>
<dbReference type="PRINTS" id="PR00723">
    <property type="entry name" value="SUBTILISIN"/>
</dbReference>
<dbReference type="InterPro" id="IPR022398">
    <property type="entry name" value="Peptidase_S8_His-AS"/>
</dbReference>
<dbReference type="Proteomes" id="UP001597419">
    <property type="component" value="Unassembled WGS sequence"/>
</dbReference>
<dbReference type="RefSeq" id="WP_345390868.1">
    <property type="nucleotide sequence ID" value="NZ_BAABHG010000004.1"/>
</dbReference>
<evidence type="ECO:0000256" key="3">
    <source>
        <dbReference type="ARBA" id="ARBA00022801"/>
    </source>
</evidence>
<dbReference type="InterPro" id="IPR015500">
    <property type="entry name" value="Peptidase_S8_subtilisin-rel"/>
</dbReference>
<comment type="caution">
    <text evidence="9">The sequence shown here is derived from an EMBL/GenBank/DDBJ whole genome shotgun (WGS) entry which is preliminary data.</text>
</comment>
<gene>
    <name evidence="9" type="ORF">ACFSYJ_24850</name>
</gene>
<evidence type="ECO:0000256" key="6">
    <source>
        <dbReference type="SAM" id="Phobius"/>
    </source>
</evidence>
<keyword evidence="2" id="KW-0645">Protease</keyword>
<keyword evidence="6" id="KW-1133">Transmembrane helix</keyword>
<dbReference type="InterPro" id="IPR000209">
    <property type="entry name" value="Peptidase_S8/S53_dom"/>
</dbReference>
<evidence type="ECO:0000313" key="9">
    <source>
        <dbReference type="EMBL" id="MFD2461860.1"/>
    </source>
</evidence>
<reference evidence="10" key="1">
    <citation type="journal article" date="2019" name="Int. J. Syst. Evol. Microbiol.">
        <title>The Global Catalogue of Microorganisms (GCM) 10K type strain sequencing project: providing services to taxonomists for standard genome sequencing and annotation.</title>
        <authorList>
            <consortium name="The Broad Institute Genomics Platform"/>
            <consortium name="The Broad Institute Genome Sequencing Center for Infectious Disease"/>
            <person name="Wu L."/>
            <person name="Ma J."/>
        </authorList>
    </citation>
    <scope>NUCLEOTIDE SEQUENCE [LARGE SCALE GENOMIC DNA]</scope>
    <source>
        <strain evidence="10">CGMCC 4.7643</strain>
    </source>
</reference>
<evidence type="ECO:0000256" key="7">
    <source>
        <dbReference type="SAM" id="SignalP"/>
    </source>
</evidence>
<evidence type="ECO:0000256" key="2">
    <source>
        <dbReference type="ARBA" id="ARBA00022670"/>
    </source>
</evidence>
<accession>A0ABW5GLW6</accession>
<name>A0ABW5GLW6_9PSEU</name>
<proteinExistence type="inferred from homology"/>
<dbReference type="Gene3D" id="3.40.50.200">
    <property type="entry name" value="Peptidase S8/S53 domain"/>
    <property type="match status" value="1"/>
</dbReference>
<evidence type="ECO:0000313" key="10">
    <source>
        <dbReference type="Proteomes" id="UP001597419"/>
    </source>
</evidence>
<dbReference type="PANTHER" id="PTHR43806:SF11">
    <property type="entry name" value="CEREVISIN-RELATED"/>
    <property type="match status" value="1"/>
</dbReference>
<keyword evidence="3" id="KW-0378">Hydrolase</keyword>
<keyword evidence="7" id="KW-0732">Signal</keyword>
<evidence type="ECO:0000259" key="8">
    <source>
        <dbReference type="Pfam" id="PF00082"/>
    </source>
</evidence>
<dbReference type="PROSITE" id="PS51892">
    <property type="entry name" value="SUBTILASE"/>
    <property type="match status" value="1"/>
</dbReference>
<dbReference type="SUPFAM" id="SSF52743">
    <property type="entry name" value="Subtilisin-like"/>
    <property type="match status" value="1"/>
</dbReference>
<comment type="similarity">
    <text evidence="1 5">Belongs to the peptidase S8 family.</text>
</comment>
<protein>
    <submittedName>
        <fullName evidence="9">S8 family serine peptidase</fullName>
    </submittedName>
</protein>
<keyword evidence="6" id="KW-0472">Membrane</keyword>
<dbReference type="Pfam" id="PF00082">
    <property type="entry name" value="Peptidase_S8"/>
    <property type="match status" value="1"/>
</dbReference>
<organism evidence="9 10">
    <name type="scientific">Amycolatopsis samaneae</name>
    <dbReference type="NCBI Taxonomy" id="664691"/>
    <lineage>
        <taxon>Bacteria</taxon>
        <taxon>Bacillati</taxon>
        <taxon>Actinomycetota</taxon>
        <taxon>Actinomycetes</taxon>
        <taxon>Pseudonocardiales</taxon>
        <taxon>Pseudonocardiaceae</taxon>
        <taxon>Amycolatopsis</taxon>
    </lineage>
</organism>
<dbReference type="InterPro" id="IPR050131">
    <property type="entry name" value="Peptidase_S8_subtilisin-like"/>
</dbReference>
<sequence>MRSSLRWAAVLGVVLTLGAAPAQAAPELPPITPSLQENQACRTASTVDTDELPWAQARLRPERAWTHTDGAGVTVAVLDTGVDGSSPALTGKVLGAGQDCAGHGTFVAGILAAAPRPGGGFAGIAPGARVLSVPVTDRTGGTTAHALATGIRTALAAGARILQVSAAVTAPAPELADAVAEAVTAGAVVIAPAAVAAGQRPVAAYPAACPGVVSVAAITPRGTPMRTDLPDIRVDLAAPGAAITGVGPGGPGLFTASDDAVAAAMVSGAAALVRAYRPALSGPEVVRRLKETAYPPAGGVPDPLLGAGVVDPAAAVVAELLPGPAAPAVAPAGARMPAPADPHPGRLAGIVAAVAGALVALVTLGAVVVPRARRRGWRAG</sequence>
<feature type="transmembrane region" description="Helical" evidence="6">
    <location>
        <begin position="347"/>
        <end position="369"/>
    </location>
</feature>
<keyword evidence="4" id="KW-0720">Serine protease</keyword>
<evidence type="ECO:0000256" key="1">
    <source>
        <dbReference type="ARBA" id="ARBA00011073"/>
    </source>
</evidence>
<keyword evidence="6" id="KW-0812">Transmembrane</keyword>